<evidence type="ECO:0000256" key="2">
    <source>
        <dbReference type="ARBA" id="ARBA00022525"/>
    </source>
</evidence>
<keyword evidence="9" id="KW-1185">Reference proteome</keyword>
<keyword evidence="3" id="KW-0732">Signal</keyword>
<keyword evidence="4" id="KW-0677">Repeat</keyword>
<evidence type="ECO:0000256" key="1">
    <source>
        <dbReference type="ARBA" id="ARBA00004613"/>
    </source>
</evidence>
<evidence type="ECO:0000256" key="5">
    <source>
        <dbReference type="ARBA" id="ARBA00022837"/>
    </source>
</evidence>
<comment type="subcellular location">
    <subcellularLocation>
        <location evidence="1">Secreted</location>
    </subcellularLocation>
</comment>
<dbReference type="InterPro" id="IPR013783">
    <property type="entry name" value="Ig-like_fold"/>
</dbReference>
<dbReference type="Pfam" id="PF17210">
    <property type="entry name" value="SdrD_B"/>
    <property type="match status" value="1"/>
</dbReference>
<dbReference type="RefSeq" id="WP_283432114.1">
    <property type="nucleotide sequence ID" value="NZ_FXUG01000003.1"/>
</dbReference>
<evidence type="ECO:0000259" key="7">
    <source>
        <dbReference type="SMART" id="SM00237"/>
    </source>
</evidence>
<proteinExistence type="predicted"/>
<evidence type="ECO:0000313" key="8">
    <source>
        <dbReference type="EMBL" id="SMP51703.1"/>
    </source>
</evidence>
<dbReference type="InterPro" id="IPR038081">
    <property type="entry name" value="CalX-like_sf"/>
</dbReference>
<dbReference type="EMBL" id="FXUG01000003">
    <property type="protein sequence ID" value="SMP51703.1"/>
    <property type="molecule type" value="Genomic_DNA"/>
</dbReference>
<organism evidence="8 9">
    <name type="scientific">Neorhodopirellula lusitana</name>
    <dbReference type="NCBI Taxonomy" id="445327"/>
    <lineage>
        <taxon>Bacteria</taxon>
        <taxon>Pseudomonadati</taxon>
        <taxon>Planctomycetota</taxon>
        <taxon>Planctomycetia</taxon>
        <taxon>Pirellulales</taxon>
        <taxon>Pirellulaceae</taxon>
        <taxon>Neorhodopirellula</taxon>
    </lineage>
</organism>
<dbReference type="Proteomes" id="UP001158067">
    <property type="component" value="Unassembled WGS sequence"/>
</dbReference>
<dbReference type="Pfam" id="PF03160">
    <property type="entry name" value="Calx-beta"/>
    <property type="match status" value="4"/>
</dbReference>
<keyword evidence="2" id="KW-0964">Secreted</keyword>
<feature type="domain" description="Calx-beta" evidence="7">
    <location>
        <begin position="1218"/>
        <end position="1323"/>
    </location>
</feature>
<evidence type="ECO:0000256" key="6">
    <source>
        <dbReference type="SAM" id="MobiDB-lite"/>
    </source>
</evidence>
<feature type="domain" description="Calx-beta" evidence="7">
    <location>
        <begin position="1483"/>
        <end position="1588"/>
    </location>
</feature>
<dbReference type="SUPFAM" id="SSF117074">
    <property type="entry name" value="Hypothetical protein PA1324"/>
    <property type="match status" value="1"/>
</dbReference>
<protein>
    <submittedName>
        <fullName evidence="8">Calx-beta domain-containing protein</fullName>
    </submittedName>
</protein>
<evidence type="ECO:0000256" key="4">
    <source>
        <dbReference type="ARBA" id="ARBA00022737"/>
    </source>
</evidence>
<dbReference type="InterPro" id="IPR033764">
    <property type="entry name" value="Sdr_B"/>
</dbReference>
<dbReference type="Gene3D" id="2.60.40.2030">
    <property type="match status" value="3"/>
</dbReference>
<evidence type="ECO:0000313" key="9">
    <source>
        <dbReference type="Proteomes" id="UP001158067"/>
    </source>
</evidence>
<evidence type="ECO:0000256" key="3">
    <source>
        <dbReference type="ARBA" id="ARBA00022729"/>
    </source>
</evidence>
<accession>A0ABY1Q048</accession>
<gene>
    <name evidence="8" type="ORF">SAMN06265222_103331</name>
</gene>
<dbReference type="InterPro" id="IPR003644">
    <property type="entry name" value="Calx_beta"/>
</dbReference>
<feature type="region of interest" description="Disordered" evidence="6">
    <location>
        <begin position="122"/>
        <end position="150"/>
    </location>
</feature>
<dbReference type="SMART" id="SM00237">
    <property type="entry name" value="Calx_beta"/>
    <property type="match status" value="3"/>
</dbReference>
<comment type="caution">
    <text evidence="8">The sequence shown here is derived from an EMBL/GenBank/DDBJ whole genome shotgun (WGS) entry which is preliminary data.</text>
</comment>
<dbReference type="Gene3D" id="2.60.40.10">
    <property type="entry name" value="Immunoglobulins"/>
    <property type="match status" value="1"/>
</dbReference>
<sequence>MAISRFRFRRESASSAGVDGRQKRMWKKRNPLQIQALEPRHMLDGFGVRFAFFSTDGVGGELPSLNVGESYLMRTYVQDQRAESGATLPSGILQAVFDVPYDPALLQFSNLITLGSEFETVPGRSNNGTVEASRLDNLNGRDNTQPTGDARDDELLFFEINVMARARGSVDLDAVDAVEADLLAEFYLPQAEVTDFDVTGDQIEIVGGGVILTGATGLEVTERGATASFQAELTQAPASDVHFAIAPTTAGQVTVNPTTVTFTAANWNAPQTIQVSAVNDDFAEDLVVASLQLSDLISDDEFFSGATTDDVSVTVVDNDQASIQLDPSFGLATSEDGLQDSADVRLTSEPTSNVTISFTSGDAGEVAISPAQVVFTPDNWNFFQTLTLSGVVDEEVDGEQTVSITSVVTSDDSTYSALTGPTISVTNADTSEAGLLIQPISGLVTGESEAVGGNDVFNVRLRTRPESNVILNVASSDTSEGRPDVSQLTFTPSNWDAAQVVTVVGQDDNVADGQVSYTMSITPDASSDITYRNLGSSTVSLTNEDDDVTALFVSEPTQSFTTEDGGAVTFTTQLLTQPAGEVTVAAVSSDVGEGLVVPAILSFNALNWNVPQQVTVTGVDDVSLDGAVAYSVNLTSSSTADPDYDGLSQSVALTNRDSDVVGIVLNGAENLQTTEEGAADTFGIRLQARPLSNVTIVLASGDANEVTVSPLTLTFTPADWDTEQTVTLTGVDDSVIDGDQTVNLSFDFSSSADASFQVLMVEPVTVTNVGDAARLQVLPMAGLTTSENAGPNQSDSFTVRLTRKPTTDVVLQVVSSDSGEGVPAFSQVVFTPDDFDQPKMITVTGVDDDVSDGDQTYQITLTPTSTSDAAYSVLASTVVSVANVDDDVAGLIVGSVNPGSTGEDGTQTKIPLRLQTKPVGSVTVIATSSNQQEGQVVGDPLTFDESNWSVDQFVVVAGQDDDTVDGVVSYQVTMTPSSATDASYNIALLAESVSLTNVDNDVADIELINIEDLQTSEAGRTASFSLRLTSRPTANVTVSVTSSDTGEVTLAPASRIFTPSNWHQPQIVSLAGVDDDDVDGDQAVLIEFDLSSSQDAAYQAVNVLPLSVTNADNDGGVRVIADSNLITDETGTQTSFQVVLTREPAADVTVPIVLSDTTELSVNAQGLIFTPGNWNVAQLVSVTGLADGRVDGNVVSQVLLGPTDSEDIDFDEMEVSSVNVTNLDRDTASISVVAADVMEGDPGAGASMVFTIKLTGAVDSGLSLNYTTFMPTTGSVAQPMIDYSPIADSVTLTGQDGEIVQLSVPILGESLVEKNETIGFRLSDLSLSNSGFNANDISLPSSDAVASILNDDTASITIDGPLEVVEPGGPGSSLNVAYTVRLSAPVQGGLVVGYATADGTATGSVGDSVTEDLGASNLGTGDFESITGSLSFPEQGGLTQTINVTVLGDSSLESEEQFTVLLAGLSEIDSDLAESITVAEQSVTTRIQDDDSVDVAFRTSTSAVTEKVGIVDVEVVLSSTGAAVLSEALVLDVLVTSIGTASSADFVLESPQVTFPAGSTNGSVQTVRLTLIDDELVEPTETIELALRPAAVTEMNVTVSENTHLVSMADDQADALLSGYVWADTNSNSLRESYEMGIAGVVVRLTGVDNRGEPVSRQTTTDFSGRFIFGDLSGGEYSLIEVQPSAFHDGESLAPDLDNVDVSQANTVSGIQVAASTQLEGFGFTERGYRADSIPASAFLARPISSGIGAVSQAASASGVSASGQQVVTSEASNAVRSSLLDRVFRNWF</sequence>
<keyword evidence="5" id="KW-0106">Calcium</keyword>
<dbReference type="SUPFAM" id="SSF141072">
    <property type="entry name" value="CalX-like"/>
    <property type="match status" value="4"/>
</dbReference>
<reference evidence="8 9" key="1">
    <citation type="submission" date="2017-05" db="EMBL/GenBank/DDBJ databases">
        <authorList>
            <person name="Varghese N."/>
            <person name="Submissions S."/>
        </authorList>
    </citation>
    <scope>NUCLEOTIDE SEQUENCE [LARGE SCALE GENOMIC DNA]</scope>
    <source>
        <strain evidence="8 9">DSM 25457</strain>
    </source>
</reference>
<name>A0ABY1Q048_9BACT</name>
<feature type="domain" description="Calx-beta" evidence="7">
    <location>
        <begin position="1344"/>
        <end position="1463"/>
    </location>
</feature>